<keyword evidence="2" id="KW-0732">Signal</keyword>
<evidence type="ECO:0000256" key="2">
    <source>
        <dbReference type="SAM" id="SignalP"/>
    </source>
</evidence>
<dbReference type="EMBL" id="JAWCUI010000020">
    <property type="protein sequence ID" value="KAL1897122.1"/>
    <property type="molecule type" value="Genomic_DNA"/>
</dbReference>
<accession>A0ABR3ZA71</accession>
<organism evidence="3 4">
    <name type="scientific">Sporothrix stenoceras</name>
    <dbReference type="NCBI Taxonomy" id="5173"/>
    <lineage>
        <taxon>Eukaryota</taxon>
        <taxon>Fungi</taxon>
        <taxon>Dikarya</taxon>
        <taxon>Ascomycota</taxon>
        <taxon>Pezizomycotina</taxon>
        <taxon>Sordariomycetes</taxon>
        <taxon>Sordariomycetidae</taxon>
        <taxon>Ophiostomatales</taxon>
        <taxon>Ophiostomataceae</taxon>
        <taxon>Sporothrix</taxon>
    </lineage>
</organism>
<evidence type="ECO:0000313" key="3">
    <source>
        <dbReference type="EMBL" id="KAL1897122.1"/>
    </source>
</evidence>
<feature type="transmembrane region" description="Helical" evidence="1">
    <location>
        <begin position="292"/>
        <end position="317"/>
    </location>
</feature>
<feature type="signal peptide" evidence="2">
    <location>
        <begin position="1"/>
        <end position="18"/>
    </location>
</feature>
<feature type="chain" id="PRO_5047327361" evidence="2">
    <location>
        <begin position="19"/>
        <end position="341"/>
    </location>
</feature>
<evidence type="ECO:0000256" key="1">
    <source>
        <dbReference type="SAM" id="Phobius"/>
    </source>
</evidence>
<name>A0ABR3ZA71_9PEZI</name>
<keyword evidence="1" id="KW-1133">Transmembrane helix</keyword>
<gene>
    <name evidence="3" type="ORF">Sste5346_004327</name>
</gene>
<dbReference type="Proteomes" id="UP001583186">
    <property type="component" value="Unassembled WGS sequence"/>
</dbReference>
<evidence type="ECO:0000313" key="4">
    <source>
        <dbReference type="Proteomes" id="UP001583186"/>
    </source>
</evidence>
<keyword evidence="1" id="KW-0812">Transmembrane</keyword>
<reference evidence="3 4" key="1">
    <citation type="journal article" date="2024" name="IMA Fungus">
        <title>IMA Genome - F19 : A genome assembly and annotation guide to empower mycologists, including annotated draft genome sequences of Ceratocystis pirilliformis, Diaporthe australafricana, Fusarium ophioides, Paecilomyces lecythidis, and Sporothrix stenoceras.</title>
        <authorList>
            <person name="Aylward J."/>
            <person name="Wilson A.M."/>
            <person name="Visagie C.M."/>
            <person name="Spraker J."/>
            <person name="Barnes I."/>
            <person name="Buitendag C."/>
            <person name="Ceriani C."/>
            <person name="Del Mar Angel L."/>
            <person name="du Plessis D."/>
            <person name="Fuchs T."/>
            <person name="Gasser K."/>
            <person name="Kramer D."/>
            <person name="Li W."/>
            <person name="Munsamy K."/>
            <person name="Piso A."/>
            <person name="Price J.L."/>
            <person name="Sonnekus B."/>
            <person name="Thomas C."/>
            <person name="van der Nest A."/>
            <person name="van Dijk A."/>
            <person name="van Heerden A."/>
            <person name="van Vuuren N."/>
            <person name="Yilmaz N."/>
            <person name="Duong T.A."/>
            <person name="van der Merwe N.A."/>
            <person name="Wingfield M.J."/>
            <person name="Wingfield B.D."/>
        </authorList>
    </citation>
    <scope>NUCLEOTIDE SEQUENCE [LARGE SCALE GENOMIC DNA]</scope>
    <source>
        <strain evidence="3 4">CMW 5346</strain>
    </source>
</reference>
<comment type="caution">
    <text evidence="3">The sequence shown here is derived from an EMBL/GenBank/DDBJ whole genome shotgun (WGS) entry which is preliminary data.</text>
</comment>
<sequence>MFWKTVIAASVLASQVHAGVQEIAGGADLAGRTTHDWERRMAAMAAEEGGYMPRVTVKQRDTTNATTGTTTTTTSAGTGVVLNADGTINMTAWDDTATTACNSALVKLPESSNPSGTCICYNLPALDNTTGTFEADLRLFQLSTPSGEFEGIPPENIQVGLSYSGASVSPVSVASASKLVVGRADTAANGSLRLLQQYLFVGQIKKEMMTADMNMAQLEALVMPVVTLTGTNSNGQTVATNVSSNEAAFVAGVFSETVVMSNATIAQAAVNEIVNGLHNGTVAFVLPGVQIMIFPVGLVVTSVWLTVALAVIGFGMVERISYRETYRRRTVMSSKPLANRI</sequence>
<keyword evidence="1" id="KW-0472">Membrane</keyword>
<proteinExistence type="predicted"/>
<keyword evidence="4" id="KW-1185">Reference proteome</keyword>
<protein>
    <submittedName>
        <fullName evidence="3">Uncharacterized protein</fullName>
    </submittedName>
</protein>